<sequence>MEQRFGLRRVTLTELLCAELQSHSDRGHHLQDILERGEQLPEVVECSKIGLGLILHPSIHPSIHPSSPPTAYRVMGAAAEEEKPRLPSPQLLLPAHPGGSPGVPRPVEIHSLSNVSWVFPGVSYRRDMP</sequence>
<organism evidence="2 3">
    <name type="scientific">Takifugu flavidus</name>
    <name type="common">sansaifugu</name>
    <dbReference type="NCBI Taxonomy" id="433684"/>
    <lineage>
        <taxon>Eukaryota</taxon>
        <taxon>Metazoa</taxon>
        <taxon>Chordata</taxon>
        <taxon>Craniata</taxon>
        <taxon>Vertebrata</taxon>
        <taxon>Euteleostomi</taxon>
        <taxon>Actinopterygii</taxon>
        <taxon>Neopterygii</taxon>
        <taxon>Teleostei</taxon>
        <taxon>Neoteleostei</taxon>
        <taxon>Acanthomorphata</taxon>
        <taxon>Eupercaria</taxon>
        <taxon>Tetraodontiformes</taxon>
        <taxon>Tetradontoidea</taxon>
        <taxon>Tetraodontidae</taxon>
        <taxon>Takifugu</taxon>
    </lineage>
</organism>
<evidence type="ECO:0000313" key="2">
    <source>
        <dbReference type="EMBL" id="TWW73563.1"/>
    </source>
</evidence>
<reference evidence="2 3" key="1">
    <citation type="submission" date="2019-04" db="EMBL/GenBank/DDBJ databases">
        <title>Chromosome genome assembly for Takifugu flavidus.</title>
        <authorList>
            <person name="Xiao S."/>
        </authorList>
    </citation>
    <scope>NUCLEOTIDE SEQUENCE [LARGE SCALE GENOMIC DNA]</scope>
    <source>
        <strain evidence="2">HTHZ2018</strain>
        <tissue evidence="2">Muscle</tissue>
    </source>
</reference>
<accession>A0A5C6P1Z5</accession>
<dbReference type="EMBL" id="RHFK02000007">
    <property type="protein sequence ID" value="TWW73563.1"/>
    <property type="molecule type" value="Genomic_DNA"/>
</dbReference>
<evidence type="ECO:0000256" key="1">
    <source>
        <dbReference type="SAM" id="MobiDB-lite"/>
    </source>
</evidence>
<name>A0A5C6P1Z5_9TELE</name>
<comment type="caution">
    <text evidence="2">The sequence shown here is derived from an EMBL/GenBank/DDBJ whole genome shotgun (WGS) entry which is preliminary data.</text>
</comment>
<keyword evidence="3" id="KW-1185">Reference proteome</keyword>
<dbReference type="AlphaFoldDB" id="A0A5C6P1Z5"/>
<proteinExistence type="predicted"/>
<evidence type="ECO:0000313" key="3">
    <source>
        <dbReference type="Proteomes" id="UP000324091"/>
    </source>
</evidence>
<gene>
    <name evidence="2" type="ORF">D4764_15G0009570</name>
</gene>
<protein>
    <submittedName>
        <fullName evidence="2">Uncharacterized protein</fullName>
    </submittedName>
</protein>
<feature type="region of interest" description="Disordered" evidence="1">
    <location>
        <begin position="79"/>
        <end position="105"/>
    </location>
</feature>
<dbReference type="Proteomes" id="UP000324091">
    <property type="component" value="Chromosome 15"/>
</dbReference>